<dbReference type="OrthoDB" id="10559734at2759"/>
<protein>
    <submittedName>
        <fullName evidence="3">Uncharacterized protein</fullName>
    </submittedName>
</protein>
<feature type="signal peptide" evidence="2">
    <location>
        <begin position="1"/>
        <end position="18"/>
    </location>
</feature>
<name>A0A484AVC1_DRONA</name>
<dbReference type="OMA" id="DWNDAGQ"/>
<keyword evidence="4" id="KW-1185">Reference proteome</keyword>
<keyword evidence="2" id="KW-0732">Signal</keyword>
<evidence type="ECO:0000256" key="2">
    <source>
        <dbReference type="SAM" id="SignalP"/>
    </source>
</evidence>
<organism evidence="3 4">
    <name type="scientific">Drosophila navojoa</name>
    <name type="common">Fruit fly</name>
    <dbReference type="NCBI Taxonomy" id="7232"/>
    <lineage>
        <taxon>Eukaryota</taxon>
        <taxon>Metazoa</taxon>
        <taxon>Ecdysozoa</taxon>
        <taxon>Arthropoda</taxon>
        <taxon>Hexapoda</taxon>
        <taxon>Insecta</taxon>
        <taxon>Pterygota</taxon>
        <taxon>Neoptera</taxon>
        <taxon>Endopterygota</taxon>
        <taxon>Diptera</taxon>
        <taxon>Brachycera</taxon>
        <taxon>Muscomorpha</taxon>
        <taxon>Ephydroidea</taxon>
        <taxon>Drosophilidae</taxon>
        <taxon>Drosophila</taxon>
    </lineage>
</organism>
<feature type="compositionally biased region" description="Pro residues" evidence="1">
    <location>
        <begin position="140"/>
        <end position="150"/>
    </location>
</feature>
<dbReference type="AlphaFoldDB" id="A0A484AVC1"/>
<gene>
    <name evidence="3" type="ORF">AWZ03_012978</name>
</gene>
<feature type="region of interest" description="Disordered" evidence="1">
    <location>
        <begin position="116"/>
        <end position="157"/>
    </location>
</feature>
<proteinExistence type="predicted"/>
<feature type="chain" id="PRO_5019759392" evidence="2">
    <location>
        <begin position="19"/>
        <end position="242"/>
    </location>
</feature>
<evidence type="ECO:0000313" key="4">
    <source>
        <dbReference type="Proteomes" id="UP000295192"/>
    </source>
</evidence>
<feature type="region of interest" description="Disordered" evidence="1">
    <location>
        <begin position="185"/>
        <end position="242"/>
    </location>
</feature>
<feature type="compositionally biased region" description="Low complexity" evidence="1">
    <location>
        <begin position="200"/>
        <end position="211"/>
    </location>
</feature>
<comment type="caution">
    <text evidence="3">The sequence shown here is derived from an EMBL/GenBank/DDBJ whole genome shotgun (WGS) entry which is preliminary data.</text>
</comment>
<dbReference type="EMBL" id="LSRL02000532">
    <property type="protein sequence ID" value="TDG40597.1"/>
    <property type="molecule type" value="Genomic_DNA"/>
</dbReference>
<reference evidence="3 4" key="1">
    <citation type="journal article" date="2019" name="J. Hered.">
        <title>An Improved Genome Assembly for Drosophila navojoa, the Basal Species in the mojavensis Cluster.</title>
        <authorList>
            <person name="Vanderlinde T."/>
            <person name="Dupim E.G."/>
            <person name="Nazario-Yepiz N.O."/>
            <person name="Carvalho A.B."/>
        </authorList>
    </citation>
    <scope>NUCLEOTIDE SEQUENCE [LARGE SCALE GENOMIC DNA]</scope>
    <source>
        <strain evidence="3">Navoj_Jal97</strain>
        <tissue evidence="3">Whole organism</tissue>
    </source>
</reference>
<feature type="compositionally biased region" description="Low complexity" evidence="1">
    <location>
        <begin position="116"/>
        <end position="139"/>
    </location>
</feature>
<sequence length="242" mass="25083">MFLSTFLLFQILFYGFFSANDASGSVSVKKSSYDSAFNNSSGLAFIDDRKVEALGPVPRLSDCLYKSDWNDAGQQSETFRGRNMKLLAAVLFACVATLALLHSVYGTPVQPAIPEASAANSKPGANPAPNSAPNSAPNAAPNPVPNPKAPAPNSAPNQTALVLNDELSSTPAETQDPLYRVTLQDDNVKDGGPVAVKSLGPSNSNSPGNAAYQGEAAPSLDAAPNMDEISADGAADQQAIVV</sequence>
<evidence type="ECO:0000313" key="3">
    <source>
        <dbReference type="EMBL" id="TDG40597.1"/>
    </source>
</evidence>
<accession>A0A484AVC1</accession>
<evidence type="ECO:0000256" key="1">
    <source>
        <dbReference type="SAM" id="MobiDB-lite"/>
    </source>
</evidence>
<dbReference type="Proteomes" id="UP000295192">
    <property type="component" value="Unassembled WGS sequence"/>
</dbReference>